<reference evidence="9 10" key="1">
    <citation type="journal article" date="2006" name="Nat. Biotechnol.">
        <title>Complete genome of the mutualistic, N2-fixing grass endophyte Azoarcus sp. strain BH72.</title>
        <authorList>
            <person name="Krause A."/>
            <person name="Ramakumar A."/>
            <person name="Bartels D."/>
            <person name="Battistoni F."/>
            <person name="Bekel T."/>
            <person name="Boch J."/>
            <person name="Boehm M."/>
            <person name="Friedrich F."/>
            <person name="Hurek T."/>
            <person name="Krause L."/>
            <person name="Linke B."/>
            <person name="McHardy A.C."/>
            <person name="Sarkar A."/>
            <person name="Schneiker S."/>
            <person name="Syed A.A."/>
            <person name="Thauer R."/>
            <person name="Vorhoelter F.-J."/>
            <person name="Weidner S."/>
            <person name="Puehler A."/>
            <person name="Reinhold-Hurek B."/>
            <person name="Kaiser O."/>
            <person name="Goesmann A."/>
        </authorList>
    </citation>
    <scope>NUCLEOTIDE SEQUENCE [LARGE SCALE GENOMIC DNA]</scope>
    <source>
        <strain evidence="9 10">BH72</strain>
    </source>
</reference>
<comment type="catalytic activity">
    <reaction evidence="4">
        <text>uridine(516) in 16S rRNA = pseudouridine(516) in 16S rRNA</text>
        <dbReference type="Rhea" id="RHEA:38867"/>
        <dbReference type="Rhea" id="RHEA-COMP:10089"/>
        <dbReference type="Rhea" id="RHEA-COMP:10090"/>
        <dbReference type="ChEBI" id="CHEBI:65314"/>
        <dbReference type="ChEBI" id="CHEBI:65315"/>
        <dbReference type="EC" id="5.4.99.19"/>
    </reaction>
</comment>
<keyword evidence="3 7" id="KW-0413">Isomerase</keyword>
<evidence type="ECO:0000256" key="5">
    <source>
        <dbReference type="ARBA" id="ARBA00037590"/>
    </source>
</evidence>
<dbReference type="GO" id="GO:0160136">
    <property type="term" value="F:16S rRNA pseudouridine(516) synthase activity"/>
    <property type="evidence" value="ECO:0007669"/>
    <property type="project" value="UniProtKB-EC"/>
</dbReference>
<dbReference type="SUPFAM" id="SSF55120">
    <property type="entry name" value="Pseudouridine synthase"/>
    <property type="match status" value="1"/>
</dbReference>
<dbReference type="CDD" id="cd02553">
    <property type="entry name" value="PseudoU_synth_RsuA"/>
    <property type="match status" value="1"/>
</dbReference>
<dbReference type="GO" id="GO:0006364">
    <property type="term" value="P:rRNA processing"/>
    <property type="evidence" value="ECO:0007669"/>
    <property type="project" value="UniProtKB-ARBA"/>
</dbReference>
<dbReference type="InterPro" id="IPR020103">
    <property type="entry name" value="PsdUridine_synth_cat_dom_sf"/>
</dbReference>
<dbReference type="PANTHER" id="PTHR47683">
    <property type="entry name" value="PSEUDOURIDINE SYNTHASE FAMILY PROTEIN-RELATED"/>
    <property type="match status" value="1"/>
</dbReference>
<dbReference type="PROSITE" id="PS01149">
    <property type="entry name" value="PSI_RSU"/>
    <property type="match status" value="1"/>
</dbReference>
<dbReference type="InterPro" id="IPR042092">
    <property type="entry name" value="PsdUridine_s_RsuA/RluB/E/F_cat"/>
</dbReference>
<dbReference type="Gene3D" id="3.30.70.580">
    <property type="entry name" value="Pseudouridine synthase I, catalytic domain, N-terminal subdomain"/>
    <property type="match status" value="1"/>
</dbReference>
<dbReference type="InterPro" id="IPR006145">
    <property type="entry name" value="PsdUridine_synth_RsuA/RluA"/>
</dbReference>
<protein>
    <recommendedName>
        <fullName evidence="7">Pseudouridine synthase</fullName>
        <ecNumber evidence="7">5.4.99.-</ecNumber>
    </recommendedName>
</protein>
<dbReference type="PANTHER" id="PTHR47683:SF4">
    <property type="entry name" value="PSEUDOURIDINE SYNTHASE"/>
    <property type="match status" value="1"/>
</dbReference>
<sequence length="248" mass="26907">MQAMQIERLLHSQGFGSRKDCRALLRAGYVSVAGVPCDDPRAEFDPGSKDGSPGLEFTVDDEIWHFRAQAYLMLHKPAGYECSHKPTFHPSVFTLLPPQLLNRGVQCIGRLDQDTTGLLLLSDDGQFIHQWSSGKKRTPKVYEIGLKHAADDALVAALLAGVELHDEPTPIAAAACEITASHALRLTITEGKYHQVKRMVAAAGNRVETLHRSRVGGLTLDPALKPGEWRWLEAADIAALAAGAADGD</sequence>
<dbReference type="InterPro" id="IPR018496">
    <property type="entry name" value="PsdUridine_synth_RsuA/RluB_CS"/>
</dbReference>
<evidence type="ECO:0000256" key="2">
    <source>
        <dbReference type="ARBA" id="ARBA00022884"/>
    </source>
</evidence>
<dbReference type="PROSITE" id="PS50889">
    <property type="entry name" value="S4"/>
    <property type="match status" value="1"/>
</dbReference>
<evidence type="ECO:0000256" key="7">
    <source>
        <dbReference type="RuleBase" id="RU003887"/>
    </source>
</evidence>
<dbReference type="SUPFAM" id="SSF55174">
    <property type="entry name" value="Alpha-L RNA-binding motif"/>
    <property type="match status" value="1"/>
</dbReference>
<keyword evidence="2 6" id="KW-0694">RNA-binding</keyword>
<comment type="function">
    <text evidence="5">Responsible for synthesis of pseudouridine from uracil-516 in 16S ribosomal RNA.</text>
</comment>
<organism evidence="9 10">
    <name type="scientific">Azoarcus sp. (strain BH72)</name>
    <dbReference type="NCBI Taxonomy" id="418699"/>
    <lineage>
        <taxon>Bacteria</taxon>
        <taxon>Pseudomonadati</taxon>
        <taxon>Pseudomonadota</taxon>
        <taxon>Betaproteobacteria</taxon>
        <taxon>Rhodocyclales</taxon>
        <taxon>Zoogloeaceae</taxon>
        <taxon>Azoarcus</taxon>
    </lineage>
</organism>
<dbReference type="InterPro" id="IPR020094">
    <property type="entry name" value="TruA/RsuA/RluB/E/F_N"/>
</dbReference>
<evidence type="ECO:0000256" key="3">
    <source>
        <dbReference type="ARBA" id="ARBA00023235"/>
    </source>
</evidence>
<evidence type="ECO:0000256" key="6">
    <source>
        <dbReference type="PROSITE-ProRule" id="PRU00182"/>
    </source>
</evidence>
<dbReference type="Gene3D" id="3.10.290.10">
    <property type="entry name" value="RNA-binding S4 domain"/>
    <property type="match status" value="1"/>
</dbReference>
<dbReference type="eggNOG" id="COG1187">
    <property type="taxonomic scope" value="Bacteria"/>
</dbReference>
<keyword evidence="9" id="KW-0456">Lyase</keyword>
<name>A1K1J7_AZOSB</name>
<dbReference type="HOGENOM" id="CLU_024979_1_2_4"/>
<dbReference type="Proteomes" id="UP000002588">
    <property type="component" value="Chromosome"/>
</dbReference>
<dbReference type="GO" id="GO:0016829">
    <property type="term" value="F:lyase activity"/>
    <property type="evidence" value="ECO:0007669"/>
    <property type="project" value="UniProtKB-KW"/>
</dbReference>
<dbReference type="KEGG" id="azo:azo0084"/>
<dbReference type="GO" id="GO:0001522">
    <property type="term" value="P:pseudouridine synthesis"/>
    <property type="evidence" value="ECO:0007669"/>
    <property type="project" value="InterPro"/>
</dbReference>
<evidence type="ECO:0000313" key="9">
    <source>
        <dbReference type="EMBL" id="CAL92702.1"/>
    </source>
</evidence>
<dbReference type="Pfam" id="PF00849">
    <property type="entry name" value="PseudoU_synth_2"/>
    <property type="match status" value="1"/>
</dbReference>
<proteinExistence type="inferred from homology"/>
<evidence type="ECO:0000259" key="8">
    <source>
        <dbReference type="Pfam" id="PF00849"/>
    </source>
</evidence>
<dbReference type="InterPro" id="IPR000748">
    <property type="entry name" value="PsdUridine_synth_RsuA/RluB/E/F"/>
</dbReference>
<dbReference type="EMBL" id="AM406670">
    <property type="protein sequence ID" value="CAL92702.1"/>
    <property type="molecule type" value="Genomic_DNA"/>
</dbReference>
<evidence type="ECO:0000256" key="4">
    <source>
        <dbReference type="ARBA" id="ARBA00036749"/>
    </source>
</evidence>
<accession>A1K1J7</accession>
<dbReference type="RefSeq" id="WP_011763821.1">
    <property type="nucleotide sequence ID" value="NC_008702.1"/>
</dbReference>
<dbReference type="InterPro" id="IPR050343">
    <property type="entry name" value="RsuA_PseudoU_synthase"/>
</dbReference>
<dbReference type="STRING" id="62928.azo0084"/>
<dbReference type="AlphaFoldDB" id="A1K1J7"/>
<evidence type="ECO:0000313" key="10">
    <source>
        <dbReference type="Proteomes" id="UP000002588"/>
    </source>
</evidence>
<evidence type="ECO:0000256" key="1">
    <source>
        <dbReference type="ARBA" id="ARBA00008348"/>
    </source>
</evidence>
<comment type="similarity">
    <text evidence="1 7">Belongs to the pseudouridine synthase RsuA family.</text>
</comment>
<keyword evidence="10" id="KW-1185">Reference proteome</keyword>
<dbReference type="Gene3D" id="3.30.70.1560">
    <property type="entry name" value="Alpha-L RNA-binding motif"/>
    <property type="match status" value="1"/>
</dbReference>
<dbReference type="NCBIfam" id="TIGR00093">
    <property type="entry name" value="pseudouridine synthase"/>
    <property type="match status" value="1"/>
</dbReference>
<feature type="domain" description="Pseudouridine synthase RsuA/RluA-like" evidence="8">
    <location>
        <begin position="71"/>
        <end position="202"/>
    </location>
</feature>
<dbReference type="InterPro" id="IPR036986">
    <property type="entry name" value="S4_RNA-bd_sf"/>
</dbReference>
<dbReference type="GO" id="GO:0003723">
    <property type="term" value="F:RNA binding"/>
    <property type="evidence" value="ECO:0007669"/>
    <property type="project" value="UniProtKB-KW"/>
</dbReference>
<dbReference type="EC" id="5.4.99.-" evidence="7"/>
<gene>
    <name evidence="9" type="primary">rsuA</name>
    <name evidence="9" type="ordered locus">azo0084</name>
</gene>